<evidence type="ECO:0000313" key="2">
    <source>
        <dbReference type="EnsemblPlants" id="OBART10G00330.1"/>
    </source>
</evidence>
<organism evidence="2">
    <name type="scientific">Oryza barthii</name>
    <dbReference type="NCBI Taxonomy" id="65489"/>
    <lineage>
        <taxon>Eukaryota</taxon>
        <taxon>Viridiplantae</taxon>
        <taxon>Streptophyta</taxon>
        <taxon>Embryophyta</taxon>
        <taxon>Tracheophyta</taxon>
        <taxon>Spermatophyta</taxon>
        <taxon>Magnoliopsida</taxon>
        <taxon>Liliopsida</taxon>
        <taxon>Poales</taxon>
        <taxon>Poaceae</taxon>
        <taxon>BOP clade</taxon>
        <taxon>Oryzoideae</taxon>
        <taxon>Oryzeae</taxon>
        <taxon>Oryzinae</taxon>
        <taxon>Oryza</taxon>
    </lineage>
</organism>
<sequence length="20" mass="2049">MPHRSGTSVASFSLGLPFGT</sequence>
<dbReference type="AlphaFoldDB" id="A0A0D3HAH5"/>
<dbReference type="PaxDb" id="65489-OBART10G00330.1"/>
<accession>A0A0D3HAH5</accession>
<dbReference type="Proteomes" id="UP000026960">
    <property type="component" value="Chromosome 10"/>
</dbReference>
<feature type="region of interest" description="Disordered" evidence="1">
    <location>
        <begin position="1"/>
        <end position="20"/>
    </location>
</feature>
<name>A0A0D3HAH5_9ORYZ</name>
<protein>
    <submittedName>
        <fullName evidence="2">Uncharacterized protein</fullName>
    </submittedName>
</protein>
<evidence type="ECO:0000256" key="1">
    <source>
        <dbReference type="SAM" id="MobiDB-lite"/>
    </source>
</evidence>
<evidence type="ECO:0000313" key="3">
    <source>
        <dbReference type="Proteomes" id="UP000026960"/>
    </source>
</evidence>
<keyword evidence="3" id="KW-1185">Reference proteome</keyword>
<proteinExistence type="predicted"/>
<reference evidence="2" key="1">
    <citation type="journal article" date="2009" name="Rice">
        <title>De Novo Next Generation Sequencing of Plant Genomes.</title>
        <authorList>
            <person name="Rounsley S."/>
            <person name="Marri P.R."/>
            <person name="Yu Y."/>
            <person name="He R."/>
            <person name="Sisneros N."/>
            <person name="Goicoechea J.L."/>
            <person name="Lee S.J."/>
            <person name="Angelova A."/>
            <person name="Kudrna D."/>
            <person name="Luo M."/>
            <person name="Affourtit J."/>
            <person name="Desany B."/>
            <person name="Knight J."/>
            <person name="Niazi F."/>
            <person name="Egholm M."/>
            <person name="Wing R.A."/>
        </authorList>
    </citation>
    <scope>NUCLEOTIDE SEQUENCE [LARGE SCALE GENOMIC DNA]</scope>
    <source>
        <strain evidence="2">cv. IRGC 105608</strain>
    </source>
</reference>
<dbReference type="EnsemblPlants" id="OBART10G00330.1">
    <property type="protein sequence ID" value="OBART10G00330.1"/>
    <property type="gene ID" value="OBART10G00330"/>
</dbReference>
<dbReference type="HOGENOM" id="CLU_3428738_0_0_1"/>
<reference evidence="2" key="2">
    <citation type="submission" date="2015-03" db="UniProtKB">
        <authorList>
            <consortium name="EnsemblPlants"/>
        </authorList>
    </citation>
    <scope>IDENTIFICATION</scope>
</reference>
<feature type="compositionally biased region" description="Polar residues" evidence="1">
    <location>
        <begin position="1"/>
        <end position="11"/>
    </location>
</feature>
<dbReference type="Gramene" id="OBART10G00330.1">
    <property type="protein sequence ID" value="OBART10G00330.1"/>
    <property type="gene ID" value="OBART10G00330"/>
</dbReference>